<dbReference type="EMBL" id="OZ019895">
    <property type="protein sequence ID" value="CAK9219889.1"/>
    <property type="molecule type" value="Genomic_DNA"/>
</dbReference>
<feature type="region of interest" description="Disordered" evidence="4">
    <location>
        <begin position="2436"/>
        <end position="2455"/>
    </location>
</feature>
<dbReference type="Pfam" id="PF06101">
    <property type="entry name" value="Vps62"/>
    <property type="match status" value="1"/>
</dbReference>
<evidence type="ECO:0000256" key="1">
    <source>
        <dbReference type="ARBA" id="ARBA00006545"/>
    </source>
</evidence>
<keyword evidence="2" id="KW-0813">Transport</keyword>
<feature type="region of interest" description="Disordered" evidence="4">
    <location>
        <begin position="1934"/>
        <end position="1965"/>
    </location>
</feature>
<reference evidence="8" key="1">
    <citation type="submission" date="2024-02" db="EMBL/GenBank/DDBJ databases">
        <authorList>
            <consortium name="ELIXIR-Norway"/>
            <consortium name="Elixir Norway"/>
        </authorList>
    </citation>
    <scope>NUCLEOTIDE SEQUENCE</scope>
</reference>
<dbReference type="PANTHER" id="PTHR16166">
    <property type="entry name" value="VACUOLAR PROTEIN SORTING-ASSOCIATED PROTEIN VPS13"/>
    <property type="match status" value="1"/>
</dbReference>
<feature type="compositionally biased region" description="Acidic residues" evidence="4">
    <location>
        <begin position="1285"/>
        <end position="1294"/>
    </location>
</feature>
<feature type="region of interest" description="Disordered" evidence="4">
    <location>
        <begin position="1211"/>
        <end position="1271"/>
    </location>
</feature>
<feature type="region of interest" description="Disordered" evidence="4">
    <location>
        <begin position="2592"/>
        <end position="2623"/>
    </location>
</feature>
<dbReference type="Pfam" id="PF12624">
    <property type="entry name" value="VPS13_N"/>
    <property type="match status" value="1"/>
</dbReference>
<dbReference type="Pfam" id="PF25037">
    <property type="entry name" value="VPS13_C"/>
    <property type="match status" value="1"/>
</dbReference>
<feature type="compositionally biased region" description="Acidic residues" evidence="4">
    <location>
        <begin position="4598"/>
        <end position="4612"/>
    </location>
</feature>
<protein>
    <recommendedName>
        <fullName evidence="10">Vacuolar protein sorting-associated protein</fullName>
    </recommendedName>
</protein>
<comment type="similarity">
    <text evidence="1">Belongs to the VPS13 family.</text>
</comment>
<proteinExistence type="inferred from homology"/>
<feature type="compositionally biased region" description="Polar residues" evidence="4">
    <location>
        <begin position="2592"/>
        <end position="2608"/>
    </location>
</feature>
<evidence type="ECO:0000256" key="2">
    <source>
        <dbReference type="ARBA" id="ARBA00022448"/>
    </source>
</evidence>
<evidence type="ECO:0000256" key="3">
    <source>
        <dbReference type="ARBA" id="ARBA00023055"/>
    </source>
</evidence>
<feature type="compositionally biased region" description="Basic and acidic residues" evidence="4">
    <location>
        <begin position="822"/>
        <end position="853"/>
    </location>
</feature>
<dbReference type="Proteomes" id="UP001497512">
    <property type="component" value="Chromosome 3"/>
</dbReference>
<feature type="region of interest" description="Disordered" evidence="4">
    <location>
        <begin position="4541"/>
        <end position="4612"/>
    </location>
</feature>
<dbReference type="PANTHER" id="PTHR16166:SF137">
    <property type="entry name" value="PLECKSTRIN HOMOLOGY (PH) DOMAIN-CONTAINING PROTEIN"/>
    <property type="match status" value="1"/>
</dbReference>
<keyword evidence="9" id="KW-1185">Reference proteome</keyword>
<feature type="domain" description="Intermembrane lipid transfer protein VPS13-like C-terminal" evidence="7">
    <location>
        <begin position="4366"/>
        <end position="4499"/>
    </location>
</feature>
<feature type="region of interest" description="Disordered" evidence="4">
    <location>
        <begin position="1387"/>
        <end position="1416"/>
    </location>
</feature>
<dbReference type="InterPro" id="IPR009543">
    <property type="entry name" value="VPS13_VAB"/>
</dbReference>
<sequence>MLEEQLAYYLEKYLGNYVQGLSKEALKVSVWQGNVELTNMHLKPEALNALKLPIKVKAGFLGSVKLKVPWSRLGQEPVVVELDRIFVLAEPSTNVQGSGADSVQEGKIQSVQEEEERLLSQKDKDKDKQKPAEKSDASWLGSLIATVIGNLKLSITNIHIRYEDTESNLGHPFAAGLTLAKLGAVTVDEEGKEIFVTGSALDRIQKSAELNRLAFYFDPDTDPWPMEKWEELLPKEWNKVFMPGIKEDPSSIIGDKPEWIQDHQYVLEPVAGTAKYFRLGQKDSQTPDRPPQKAVVILEDVTLSLSEKQYRDAVKLMENISTFKKRVQYAHYRPNVSISADKNAWWKYTYAAITEQRRRASGHLSWQDVLKYSKMRKNYVSKYIELLKANPKKKSINKNNEIQELDRQLDPKIIIQWRMLAHTYVEQERAKDAIDQQSKKSWWAFGWGSGSDESNRKNRELTEDDWKQVNEIIGYEQGKPSPMLPDVDLPNMVHSVVEIEMKHNGTRLLSGDRKVPILELTAEGIGCNVKLYPQTQVFDVKLSSYKISCPEGLLGESAMDEKSLYGTFTLHPWDHEVDWMLKAKAAPCYVTVLMPSINRVTQFFSSKEAVSQRVALQTAAALQSTVNEVSKNAQHQLNDALKNKPRFLLDLDIDAPKVEIPTEFYPDGKHQCKLFLDLGHFKIMTVPDNGSLDNSSQEKELYMRFRVSLSDISAFFVDGEFRWWKQQYSVGGGGGGSGSLASMGKKLQLEEVKDNGNNEQKENIDSAADANGHHHVHRDENGNGKIIANENVNVQENYNKATVLVDGKEKRGGGVIQAAGSKRHEEEAAEKEKEDTGEPKKMQKGSKIEDHESSTSAEEDEVNTGDLFFLPLLKKTGMVVALEQICVPHPKYPSTRVAIRLPSLGFQFSPARYHRLMQVINVFSSQSSKGGEDSGTSSIRPWDPADFEGPLSVLSWKGVGHREATWERYHGALAGPFLYLLESPSVQSYKSYHSLLGKKVFNVPPESVGAVKNVLAVCDSSQLDSKVVESANALLLRFDNDAARENWQARLLGAIYHGSSPAAVAGIIKSGKSAQKDPKEMVTEAAEGHDHQQKMNPAEQETFFLTGVLDELKFIVSNSLDNDHVSKALLLEPEKPILEFCAIGTKVQFVRRKYDMLVGAVLQSLEIEDKYHGHVSYSCRYLARSYIKHEQRVGKEGQGRRQGQMLLRHHKEGCSDDDDQGGLKALSEQEDKSSQSSERLGRMNSEANDRFFDANDESDRSDGSRSPQRQDSLSFAAASQFYDADNGENAEDNDPPSFKREVGLLPGSASPLPDHNNEDVSQNEELKNFVKAQMIISSQESPEYTNIDKQVRVSLSTLSFYCNRPTIIAILDLVTAINAKFEAPSAATNDSKVDVTNKEAAEEPLPSATDDEQQDVESTSLVKGLLGKGKERVVFCVTLDMELAEIVLNLEDGQQLATLSQNDLRAEVKVFPASWGVKAALGNLRISDDFIRNQQQDGIIPYPFICDMRDPAGSSFIELEFLSFSKDDIDYEGFEYSITGKLSEVRFVFLYRFIQEITAYFMGLVPQSSGYVMKLKDRATNYEKLFTQSQIEGSPSLKMDLALSNPIIIMPRATYSNDYMELDVQQVNVKSKSDWFGGDKEELGAIRLETITLEVDDVSLEVGVGGKSGDEIIERAEGISLVVRRPLRDLWHQVPGIEATVKIEQLRASLSDKEYQVITECATCNMAEVPNLPPSLFEEKSGEEDEDEEDKEQQANDEAGKLKVSGADDSEVVPVAPDDDADDGEEKKEGGSLSSSGYDKETHEKVTHHNQSEDSKAVDEPLEHSCHEVIQEGDPLEHKEEDIGSDESSIDKPFTTIKVSVDIKLVELGLYVGGTRTAALATIQVRGVWVAYKSNNVEEMNVMASLERFSVKDDREGSEPEMRYMIGSADDWVHNPTTQRDPIDDQKPFEEQEEGMERDNNNNPFSDHKMGWCSALTMLVVDAMLGPTDQTISLRIQRPRVTVAFDFLLAVAEFFVPSMHAMLSDKGDENPLDLTNGIFLDKPTYKQKTKVVEITPKNPLVADHVLVDEYTYDGQGNTLRLLNRTGTDLSDYAPEALIFIGDGKRLSFRNIVIQNGAYLDSSIALGSNSSYSASEDNGVFLEGTPNEQLDRNSVKGDGGNNDDEKKKERGNDDNNPPQTKLTIELQAIGPELTLYNSLGRPSEAFFLPESFLRARMNAFVRYTSKGEDMEVNANLNTLTIEAKSGITVMEPFNADLLYSKVAGKQNICAKMTEICTHFSFSILHLILRLQDDVMSFMRITSEEMTVECSEFDKIWVSTNWEESKGQQHIAFWRPRPPPGFAVLGDCFTPLNEAPAKGVLALNMALVQVKRAETFELMWSSTKQATSSRQRQLLSTNNNGSERANSEQKAAAAEVGGDEEIDENKLCQDDDSFSVISDGRQDSLSDNRQEYSSSFGLGQQSGISSGRIDYKDLLDSEENDEETDCSIWIPVAPPGYVALGCVACKGQRPPPTTASLCVLAALVSPCSMRECVYVTSEVNEDLIPDKGWAFWQVDNSAGTFFVKPVIDNELSMPRGYELRHAIISYTVFPVNETKPSTNTDQPSSEVSRTVSERPQEGEEGAKALMSTTASASSGRMYEHVTEFKRIWWDEGSKFWKGISIWRPVIQPGFAILGDVAVKGYKPPSMGLVLWDTNEDGCGGLFAKPEKFEKQGYLKDDIAFWLPVAPSGYVSLGCVASRSSSPDKDLQNIVRCVRSDLVMGTDFASCIANTSSTKHRAAELSIWPVENKAKTFFVIPAINKRPPADLARCLAFVEKPRKPDNLIANLEVKGISATVSDDFGGLMAPILDFSVTSLQASLHGCMEAFSMETNFALSSSTYNGRYSAWEPLIEPCDAKVRYVYSSDPDEKVQPTVSEITMKLTKDLNINVSVANINLFLEAYASWTSLSKLEQGSSEQHFLQDQGGVSQRSMSNSNKPMRVGISNKCLDGKPNKRFYIVTHNAMGEPLYLRTIESSGRMHMAFLPAEGMAAIKIPMPRSMKDSAHKMEKVCPGIFVTIRVGYAELPADKGIGGREYMAGIRIVSSKPVSERMDVPLQSARTRCVHPERETANGQVQVFWDEVFIFEVKPGELSKAEILVMDLTRGIPVGFCSLSLLERGNELQEDSQDSLLEYGKKEKTTVDTPSWSSSALELKSELLYHPPTEKQEQDSRNNESARGDKAIGKLYTSYNFSSITGDEISRRVEGCLENNSGQDGGDQEPGGAIEVAISKHGPWFPVAVNYGLGPAAWHLGKDNFLASEMMVEEMIKHLFLRTMVTVENASEFVLEVRLCLDSLLDKTEEEIKGAEVEQQQEDGRESCLYLGDMGPNSSISCPLKSLCPGIPEYCLQVRPQLGSHKWSMVVPIKGKQDMGKKQVPVKKFRVNALSETEELLCCPIAIPAGGHAAQSKGGGKDVWFCVESKAKEIGKTSQLDPILDWKLTVSAPLQLINYLPIPCRFTLSGDEKVPGEDQQESSKLDSGVVNAGKSAFIFHVDLRKALYLYWVPQGSWQPKDAVIISHPQKDLAKEIIVSNSVRDLKIHIQHEREEKGMTAKIIYFYVPCWLDSERCPLLKIRLVELELPKEKKGKKKEKTESTKHEKKKTLLQPPLKVKNVIDEIDQDNMDQVHHQTMLSRYEPKTMGLAVALSTDEGNTHFGEVEPLDPLDDSDGSVELITQDVQGSYYKFLVTRMSNPYGFAQAEVLCIRPYTMFTNRIGQRIHLRQEGAEQFRTIDPTDSTTILPFVKLQEPLKLQVQLEGSLWSHPFAIQKEEKMYLAIHPSNGRSSRRRSIRIDVRGYEDGSRFWVLLQCGSSRGPYRLENRTMSTRIKFRQVGFDDDAWCWIKPHSTVAFAWDNPQGEQLLEVIPDGDTSSSSSSSSTGLIRIDINKVGDHPVLSTTNGPDTRNNICIRVLEAVDIKVVRFFDQEMTIRQSRSSSAEDKGETEMSVPMEGASQPMQANNLDKRPDAPSHFKFVLDVGKLGFSIINHQPRELLFLHMERVKVEISYSSGSSSKNTNSGIVLVVGYMQIDNQLPLTPMPVILAPECKEKEESVLEIVLEMKSDSSEVKEVYPCIGLKTTESAWRLNIHEEMIWMAVEMYTYLHLDRLSSDSDVVQVDPEIQVELLHMSEVRFKLTIETCPEQRPPGKLGIWGPIVSTVGNISKMPVHLHDIIRENRYMRKSQVTTAVLDHIKHDLIHQPLQLLMGINLLGMTSSTLGTMSRGAASLSKDSGYLQMRSNQEKARRVRGVRDGVLQGTSTFARGVTYGFKGIVTKPAEGVRTKGVMGAFQGFAKAIVGVIVQPISGCLDFGALMVSGVGTSCTHCFAAIEQEPTFERSRLPRAIQGKVLTPYNEHSAQGQAILHLVQSRFLGKDVFRERGQSSHSDFYQAHFYLPQDFILLLTNRHVSMLKPPAAHARDRNKELTNPRTIEWKVRWEKLVNPFSSLPGSSSSSLVQLHCQDASNQFTKIIECFQPAEESGNSQALQICEAIQHYRRLFCSDPEVLPTAKTRRMRTNMFKQRSANKRTTSGKKNQKGEETRNCSLKDYSEEAPQESSSNSQHTFQELKVEEGETDSAEINEEIIPT</sequence>
<evidence type="ECO:0000313" key="8">
    <source>
        <dbReference type="EMBL" id="CAK9219889.1"/>
    </source>
</evidence>
<feature type="region of interest" description="Disordered" evidence="4">
    <location>
        <begin position="814"/>
        <end position="860"/>
    </location>
</feature>
<feature type="region of interest" description="Disordered" evidence="4">
    <location>
        <begin position="1285"/>
        <end position="1322"/>
    </location>
</feature>
<feature type="compositionally biased region" description="Polar residues" evidence="4">
    <location>
        <begin position="2387"/>
        <end position="2402"/>
    </location>
</feature>
<feature type="compositionally biased region" description="Acidic residues" evidence="4">
    <location>
        <begin position="1741"/>
        <end position="1751"/>
    </location>
</feature>
<organism evidence="8 9">
    <name type="scientific">Sphagnum troendelagicum</name>
    <dbReference type="NCBI Taxonomy" id="128251"/>
    <lineage>
        <taxon>Eukaryota</taxon>
        <taxon>Viridiplantae</taxon>
        <taxon>Streptophyta</taxon>
        <taxon>Embryophyta</taxon>
        <taxon>Bryophyta</taxon>
        <taxon>Sphagnophytina</taxon>
        <taxon>Sphagnopsida</taxon>
        <taxon>Sphagnales</taxon>
        <taxon>Sphagnaceae</taxon>
        <taxon>Sphagnum</taxon>
    </lineage>
</organism>
<gene>
    <name evidence="8" type="ORF">CSSPTR1EN2_LOCUS14958</name>
</gene>
<accession>A0ABP0UF25</accession>
<feature type="region of interest" description="Disordered" evidence="4">
    <location>
        <begin position="2134"/>
        <end position="2179"/>
    </location>
</feature>
<feature type="region of interest" description="Disordered" evidence="4">
    <location>
        <begin position="1728"/>
        <end position="1820"/>
    </location>
</feature>
<feature type="region of interest" description="Disordered" evidence="4">
    <location>
        <begin position="114"/>
        <end position="133"/>
    </location>
</feature>
<feature type="compositionally biased region" description="Basic and acidic residues" evidence="4">
    <location>
        <begin position="2438"/>
        <end position="2448"/>
    </location>
</feature>
<feature type="compositionally biased region" description="Basic and acidic residues" evidence="4">
    <location>
        <begin position="2609"/>
        <end position="2620"/>
    </location>
</feature>
<feature type="compositionally biased region" description="Polar residues" evidence="4">
    <location>
        <begin position="4580"/>
        <end position="4590"/>
    </location>
</feature>
<feature type="region of interest" description="Disordered" evidence="4">
    <location>
        <begin position="2387"/>
        <end position="2423"/>
    </location>
</feature>
<evidence type="ECO:0000259" key="7">
    <source>
        <dbReference type="Pfam" id="PF25037"/>
    </source>
</evidence>
<feature type="compositionally biased region" description="Basic and acidic residues" evidence="4">
    <location>
        <begin position="1941"/>
        <end position="1965"/>
    </location>
</feature>
<feature type="compositionally biased region" description="Basic and acidic residues" evidence="4">
    <location>
        <begin position="1391"/>
        <end position="1401"/>
    </location>
</feature>
<feature type="compositionally biased region" description="Basic and acidic residues" evidence="4">
    <location>
        <begin position="1798"/>
        <end position="1820"/>
    </location>
</feature>
<dbReference type="InterPro" id="IPR026854">
    <property type="entry name" value="VPS13_N"/>
</dbReference>
<feature type="compositionally biased region" description="Basic and acidic residues" evidence="4">
    <location>
        <begin position="1752"/>
        <end position="1761"/>
    </location>
</feature>
<evidence type="ECO:0000259" key="6">
    <source>
        <dbReference type="Pfam" id="PF25036"/>
    </source>
</evidence>
<name>A0ABP0UF25_9BRYO</name>
<dbReference type="InterPro" id="IPR009291">
    <property type="entry name" value="Vps62"/>
</dbReference>
<feature type="domain" description="Vacuolar protein sorting-associated protein 13 VPS13 adaptor binding" evidence="6">
    <location>
        <begin position="3471"/>
        <end position="3890"/>
    </location>
</feature>
<feature type="domain" description="Chorein N-terminal" evidence="5">
    <location>
        <begin position="1"/>
        <end position="547"/>
    </location>
</feature>
<dbReference type="InterPro" id="IPR026847">
    <property type="entry name" value="VPS13"/>
</dbReference>
<evidence type="ECO:0000313" key="9">
    <source>
        <dbReference type="Proteomes" id="UP001497512"/>
    </source>
</evidence>
<evidence type="ECO:0000256" key="4">
    <source>
        <dbReference type="SAM" id="MobiDB-lite"/>
    </source>
</evidence>
<feature type="compositionally biased region" description="Basic residues" evidence="4">
    <location>
        <begin position="4549"/>
        <end position="4560"/>
    </location>
</feature>
<feature type="compositionally biased region" description="Basic and acidic residues" evidence="4">
    <location>
        <begin position="1247"/>
        <end position="1263"/>
    </location>
</feature>
<dbReference type="Pfam" id="PF25036">
    <property type="entry name" value="VPS13_VAB"/>
    <property type="match status" value="1"/>
</dbReference>
<evidence type="ECO:0000259" key="5">
    <source>
        <dbReference type="Pfam" id="PF12624"/>
    </source>
</evidence>
<evidence type="ECO:0008006" key="10">
    <source>
        <dbReference type="Google" id="ProtNLM"/>
    </source>
</evidence>
<dbReference type="InterPro" id="IPR056748">
    <property type="entry name" value="VPS13-like_C"/>
</dbReference>
<feature type="compositionally biased region" description="Basic and acidic residues" evidence="4">
    <location>
        <begin position="117"/>
        <end position="133"/>
    </location>
</feature>
<keyword evidence="3" id="KW-0445">Lipid transport</keyword>
<feature type="compositionally biased region" description="Basic and acidic residues" evidence="4">
    <location>
        <begin position="2162"/>
        <end position="2172"/>
    </location>
</feature>